<dbReference type="SUPFAM" id="SSF52980">
    <property type="entry name" value="Restriction endonuclease-like"/>
    <property type="match status" value="1"/>
</dbReference>
<dbReference type="Pfam" id="PF09588">
    <property type="entry name" value="YqaJ"/>
    <property type="match status" value="1"/>
</dbReference>
<organism evidence="6 7">
    <name type="scientific">Penstemon davidsonii</name>
    <dbReference type="NCBI Taxonomy" id="160366"/>
    <lineage>
        <taxon>Eukaryota</taxon>
        <taxon>Viridiplantae</taxon>
        <taxon>Streptophyta</taxon>
        <taxon>Embryophyta</taxon>
        <taxon>Tracheophyta</taxon>
        <taxon>Spermatophyta</taxon>
        <taxon>Magnoliopsida</taxon>
        <taxon>eudicotyledons</taxon>
        <taxon>Gunneridae</taxon>
        <taxon>Pentapetalae</taxon>
        <taxon>asterids</taxon>
        <taxon>lamiids</taxon>
        <taxon>Lamiales</taxon>
        <taxon>Plantaginaceae</taxon>
        <taxon>Cheloneae</taxon>
        <taxon>Penstemon</taxon>
    </lineage>
</organism>
<keyword evidence="2" id="KW-0863">Zinc-finger</keyword>
<dbReference type="PROSITE" id="PS50158">
    <property type="entry name" value="ZF_CCHC"/>
    <property type="match status" value="1"/>
</dbReference>
<dbReference type="SUPFAM" id="SSF51735">
    <property type="entry name" value="NAD(P)-binding Rossmann-fold domains"/>
    <property type="match status" value="1"/>
</dbReference>
<dbReference type="Gene3D" id="3.90.320.10">
    <property type="match status" value="1"/>
</dbReference>
<dbReference type="PANTHER" id="PTHR46609:SF4">
    <property type="entry name" value="RESTRICTION ENDONUCLEASE, TYPE II-LIKE SUPERFAMILY PROTEIN"/>
    <property type="match status" value="1"/>
</dbReference>
<dbReference type="SUPFAM" id="SSF57756">
    <property type="entry name" value="Retrovirus zinc finger-like domains"/>
    <property type="match status" value="1"/>
</dbReference>
<evidence type="ECO:0000313" key="7">
    <source>
        <dbReference type="Proteomes" id="UP001291926"/>
    </source>
</evidence>
<dbReference type="EMBL" id="JAYDYQ010002688">
    <property type="protein sequence ID" value="KAK4477754.1"/>
    <property type="molecule type" value="Genomic_DNA"/>
</dbReference>
<dbReference type="PANTHER" id="PTHR46609">
    <property type="entry name" value="EXONUCLEASE, PHAGE-TYPE/RECB, C-TERMINAL DOMAIN-CONTAINING PROTEIN"/>
    <property type="match status" value="1"/>
</dbReference>
<keyword evidence="3" id="KW-0175">Coiled coil</keyword>
<evidence type="ECO:0000256" key="1">
    <source>
        <dbReference type="ARBA" id="ARBA00022801"/>
    </source>
</evidence>
<dbReference type="InterPro" id="IPR020631">
    <property type="entry name" value="THF_DH/CycHdrlase_NAD-bd_dom"/>
</dbReference>
<feature type="region of interest" description="Disordered" evidence="4">
    <location>
        <begin position="1"/>
        <end position="22"/>
    </location>
</feature>
<name>A0ABR0CKV0_9LAMI</name>
<dbReference type="Gene3D" id="4.10.60.10">
    <property type="entry name" value="Zinc finger, CCHC-type"/>
    <property type="match status" value="1"/>
</dbReference>
<dbReference type="Proteomes" id="UP001291926">
    <property type="component" value="Unassembled WGS sequence"/>
</dbReference>
<feature type="compositionally biased region" description="Basic residues" evidence="4">
    <location>
        <begin position="263"/>
        <end position="280"/>
    </location>
</feature>
<keyword evidence="7" id="KW-1185">Reference proteome</keyword>
<dbReference type="InterPro" id="IPR036291">
    <property type="entry name" value="NAD(P)-bd_dom_sf"/>
</dbReference>
<dbReference type="InterPro" id="IPR011335">
    <property type="entry name" value="Restrct_endonuc-II-like"/>
</dbReference>
<dbReference type="PRINTS" id="PR00085">
    <property type="entry name" value="THFDHDRGNASE"/>
</dbReference>
<evidence type="ECO:0000256" key="3">
    <source>
        <dbReference type="SAM" id="Coils"/>
    </source>
</evidence>
<evidence type="ECO:0000256" key="2">
    <source>
        <dbReference type="PROSITE-ProRule" id="PRU00047"/>
    </source>
</evidence>
<feature type="coiled-coil region" evidence="3">
    <location>
        <begin position="167"/>
        <end position="201"/>
    </location>
</feature>
<dbReference type="InterPro" id="IPR019080">
    <property type="entry name" value="YqaJ_viral_recombinase"/>
</dbReference>
<dbReference type="CDD" id="cd22343">
    <property type="entry name" value="PDDEXK_lambda_exonuclease-like"/>
    <property type="match status" value="1"/>
</dbReference>
<protein>
    <recommendedName>
        <fullName evidence="5">CCHC-type domain-containing protein</fullName>
    </recommendedName>
</protein>
<feature type="domain" description="CCHC-type" evidence="5">
    <location>
        <begin position="30"/>
        <end position="44"/>
    </location>
</feature>
<dbReference type="Pfam" id="PF02882">
    <property type="entry name" value="THF_DHG_CYH_C"/>
    <property type="match status" value="1"/>
</dbReference>
<dbReference type="InterPro" id="IPR051703">
    <property type="entry name" value="NF-kappa-B_Signaling_Reg"/>
</dbReference>
<gene>
    <name evidence="6" type="ORF">RD792_017016</name>
</gene>
<comment type="caution">
    <text evidence="6">The sequence shown here is derived from an EMBL/GenBank/DDBJ whole genome shotgun (WGS) entry which is preliminary data.</text>
</comment>
<keyword evidence="2" id="KW-0862">Zinc</keyword>
<feature type="region of interest" description="Disordered" evidence="4">
    <location>
        <begin position="255"/>
        <end position="285"/>
    </location>
</feature>
<keyword evidence="2" id="KW-0479">Metal-binding</keyword>
<dbReference type="InterPro" id="IPR036875">
    <property type="entry name" value="Znf_CCHC_sf"/>
</dbReference>
<dbReference type="InterPro" id="IPR020867">
    <property type="entry name" value="THF_DH/CycHdrlase_CS"/>
</dbReference>
<feature type="compositionally biased region" description="Polar residues" evidence="4">
    <location>
        <begin position="1"/>
        <end position="17"/>
    </location>
</feature>
<dbReference type="InterPro" id="IPR011604">
    <property type="entry name" value="PDDEXK-like_dom_sf"/>
</dbReference>
<dbReference type="Pfam" id="PF00098">
    <property type="entry name" value="zf-CCHC"/>
    <property type="match status" value="1"/>
</dbReference>
<proteinExistence type="predicted"/>
<feature type="region of interest" description="Disordered" evidence="4">
    <location>
        <begin position="407"/>
        <end position="429"/>
    </location>
</feature>
<keyword evidence="1" id="KW-0378">Hydrolase</keyword>
<evidence type="ECO:0000259" key="5">
    <source>
        <dbReference type="PROSITE" id="PS50158"/>
    </source>
</evidence>
<feature type="compositionally biased region" description="Low complexity" evidence="4">
    <location>
        <begin position="409"/>
        <end position="420"/>
    </location>
</feature>
<dbReference type="SMART" id="SM00343">
    <property type="entry name" value="ZnF_C2HC"/>
    <property type="match status" value="1"/>
</dbReference>
<dbReference type="Gene3D" id="3.40.50.10860">
    <property type="entry name" value="Leucine Dehydrogenase, chain A, domain 1"/>
    <property type="match status" value="1"/>
</dbReference>
<sequence>MKNKYDNASTSNPTSYSHESKDNYKSKLMCYNCRKLGHFIKDCPYPKAEKYTEEEKKVRKERRHQKSKVLLPEAEKIAAIYSSDSDSETSEDDAAEEETHALLCLMAKESDNSDNEVTISENENELFSSFEQMMKNNSNVVDAFAKLKEEMIVLKKQNSLLKLKVEKPQESAEYKQLAHENESLKAECEVYKGKIMELEKIISTYDKSFVASVNTPSEQKLPLLKESLELNRTEKFISADNSNVILYVQTTKPISQEKEKKEKKSPKAKKVRTKPKKQRNHRNDNAWYGNESYYVQPEYSSYYVAPHYPPYYVAYPAHHPMHAYPAYHASYPTYEHYSNHNDYHDNMLTENYDAPRLTKAPPNSRSLRKEEYVPIILPDLNQADNSSAVHNQSTDCLTYELQTADRPETVQQTTTETPTVLQDQSRGQHPDLQRDLRWLRDHPPDLVIGDPLDRVRTRRTFYGSRRRDSRSHSGHSPKILYGEHHPILQSSGLQHWFKNWQHLRKNKLTASTFGLAVGFWPGGRVKLWLEKLGAIEPFSGNLATCWSNIKEEEALERYKLITGNTISYPEFQVKKNPEDSWLGASPDGTIESLIYGLPSRGVLEIKCPFFNGDIKTSAPWKRVPMYYIPQAQGLMEILDRDWMDFYCWTVNGSSLFRLYRDEEYWDILKISLSDFWWKHVQPAKELCSKSGCIELLSRSGISIKGKNAVVVGRSNIVGLPVFLLLLKEDATIKPGAAVIDVGTNAVDDSSKKSGYRLVGDVDFHEACKVAGWITPVPGGVGPMTVAMLLKNTLDGAKRVIH</sequence>
<dbReference type="InterPro" id="IPR001878">
    <property type="entry name" value="Znf_CCHC"/>
</dbReference>
<evidence type="ECO:0000256" key="4">
    <source>
        <dbReference type="SAM" id="MobiDB-lite"/>
    </source>
</evidence>
<reference evidence="6 7" key="1">
    <citation type="journal article" date="2023" name="bioRxiv">
        <title>Genome report: Whole genome sequence and annotation of Penstemon davidsonii.</title>
        <authorList>
            <person name="Ostevik K.L."/>
            <person name="Alabady M."/>
            <person name="Zhang M."/>
            <person name="Rausher M.D."/>
        </authorList>
    </citation>
    <scope>NUCLEOTIDE SEQUENCE [LARGE SCALE GENOMIC DNA]</scope>
    <source>
        <strain evidence="6">DNT005</strain>
        <tissue evidence="6">Whole leaf</tissue>
    </source>
</reference>
<evidence type="ECO:0000313" key="6">
    <source>
        <dbReference type="EMBL" id="KAK4477754.1"/>
    </source>
</evidence>
<dbReference type="Gene3D" id="3.40.50.720">
    <property type="entry name" value="NAD(P)-binding Rossmann-like Domain"/>
    <property type="match status" value="2"/>
</dbReference>
<dbReference type="CDD" id="cd01080">
    <property type="entry name" value="NAD_bind_m-THF_DH_Cyclohyd"/>
    <property type="match status" value="1"/>
</dbReference>
<feature type="region of interest" description="Disordered" evidence="4">
    <location>
        <begin position="460"/>
        <end position="480"/>
    </location>
</feature>
<accession>A0ABR0CKV0</accession>
<dbReference type="InterPro" id="IPR000672">
    <property type="entry name" value="THF_DH/CycHdrlase"/>
</dbReference>
<dbReference type="PROSITE" id="PS00767">
    <property type="entry name" value="THF_DHG_CYH_2"/>
    <property type="match status" value="1"/>
</dbReference>